<dbReference type="PANTHER" id="PTHR46539:SF1">
    <property type="entry name" value="E3 UBIQUITIN-PROTEIN LIGASE ATL42"/>
    <property type="match status" value="1"/>
</dbReference>
<evidence type="ECO:0000256" key="13">
    <source>
        <dbReference type="ARBA" id="ARBA00023136"/>
    </source>
</evidence>
<dbReference type="GO" id="GO:0008270">
    <property type="term" value="F:zinc ion binding"/>
    <property type="evidence" value="ECO:0007669"/>
    <property type="project" value="UniProtKB-KW"/>
</dbReference>
<evidence type="ECO:0000256" key="15">
    <source>
        <dbReference type="PROSITE-ProRule" id="PRU00175"/>
    </source>
</evidence>
<evidence type="ECO:0000259" key="18">
    <source>
        <dbReference type="PROSITE" id="PS50089"/>
    </source>
</evidence>
<gene>
    <name evidence="19" type="ORF">IFM89_007453</name>
</gene>
<keyword evidence="6 16" id="KW-0812">Transmembrane</keyword>
<dbReference type="GO" id="GO:0016020">
    <property type="term" value="C:membrane"/>
    <property type="evidence" value="ECO:0007669"/>
    <property type="project" value="UniProtKB-SubCell"/>
</dbReference>
<comment type="caution">
    <text evidence="19">The sequence shown here is derived from an EMBL/GenBank/DDBJ whole genome shotgun (WGS) entry which is preliminary data.</text>
</comment>
<evidence type="ECO:0000256" key="14">
    <source>
        <dbReference type="ARBA" id="ARBA00024209"/>
    </source>
</evidence>
<keyword evidence="13 16" id="KW-0472">Membrane</keyword>
<organism evidence="19 20">
    <name type="scientific">Coptis chinensis</name>
    <dbReference type="NCBI Taxonomy" id="261450"/>
    <lineage>
        <taxon>Eukaryota</taxon>
        <taxon>Viridiplantae</taxon>
        <taxon>Streptophyta</taxon>
        <taxon>Embryophyta</taxon>
        <taxon>Tracheophyta</taxon>
        <taxon>Spermatophyta</taxon>
        <taxon>Magnoliopsida</taxon>
        <taxon>Ranunculales</taxon>
        <taxon>Ranunculaceae</taxon>
        <taxon>Coptidoideae</taxon>
        <taxon>Coptis</taxon>
    </lineage>
</organism>
<evidence type="ECO:0000256" key="10">
    <source>
        <dbReference type="ARBA" id="ARBA00022786"/>
    </source>
</evidence>
<evidence type="ECO:0000256" key="11">
    <source>
        <dbReference type="ARBA" id="ARBA00022833"/>
    </source>
</evidence>
<evidence type="ECO:0000256" key="5">
    <source>
        <dbReference type="ARBA" id="ARBA00022679"/>
    </source>
</evidence>
<keyword evidence="20" id="KW-1185">Reference proteome</keyword>
<keyword evidence="10" id="KW-0833">Ubl conjugation pathway</keyword>
<dbReference type="CDD" id="cd16461">
    <property type="entry name" value="RING-H2_EL5-like"/>
    <property type="match status" value="1"/>
</dbReference>
<dbReference type="EC" id="2.3.2.27" evidence="4"/>
<name>A0A835LZJ4_9MAGN</name>
<evidence type="ECO:0000256" key="16">
    <source>
        <dbReference type="SAM" id="Phobius"/>
    </source>
</evidence>
<dbReference type="InterPro" id="IPR013083">
    <property type="entry name" value="Znf_RING/FYVE/PHD"/>
</dbReference>
<dbReference type="PANTHER" id="PTHR46539">
    <property type="entry name" value="E3 UBIQUITIN-PROTEIN LIGASE ATL42"/>
    <property type="match status" value="1"/>
</dbReference>
<comment type="pathway">
    <text evidence="3">Protein modification; protein ubiquitination.</text>
</comment>
<evidence type="ECO:0000256" key="7">
    <source>
        <dbReference type="ARBA" id="ARBA00022723"/>
    </source>
</evidence>
<keyword evidence="8 17" id="KW-0732">Signal</keyword>
<sequence>MNQLVLFFTLIFILLFKIEAQSQAPPPLIADDKSPRMTASSFRPSVAVVVGVLSIMFSLTFLLLIYAKFCHNTAPDLLHRHNFNQHPTGLVRSTSRFSGIDKTVIESLPFFRFSSLKGSREGLECAVCLSKFEEIETLRLLPKCKHAFHVNCVDQWLENHSSCPLCRLKVDVEDLTVFAYSSSMRFSRTQSNLSQDPNIELFVRREAEDLGSSRFSVGSSFRQIENVIPEVPSIQESASIYSDEDGNKILDKSAHIIKVSDVGFKSRWSDVGSADLLFLNSVVLNNAASNKVSSSNSPNGPYTINERAMKLKEDMDKKRLFESKVNRIERSHSVTGSSLPSTSKSEWNVSNTSRFLIPAEKRSMSEIVNFSRFVDHYGLKNRLRDSPDVNITREEKMRKLWSPIARRTVVEWFAGRERSKQSQYSRQLSIV</sequence>
<dbReference type="AlphaFoldDB" id="A0A835LZJ4"/>
<keyword evidence="9 15" id="KW-0863">Zinc-finger</keyword>
<keyword evidence="12 16" id="KW-1133">Transmembrane helix</keyword>
<keyword evidence="5" id="KW-0808">Transferase</keyword>
<dbReference type="OrthoDB" id="8062037at2759"/>
<dbReference type="Gene3D" id="3.30.40.10">
    <property type="entry name" value="Zinc/RING finger domain, C3HC4 (zinc finger)"/>
    <property type="match status" value="1"/>
</dbReference>
<feature type="signal peptide" evidence="17">
    <location>
        <begin position="1"/>
        <end position="20"/>
    </location>
</feature>
<keyword evidence="7" id="KW-0479">Metal-binding</keyword>
<evidence type="ECO:0000313" key="19">
    <source>
        <dbReference type="EMBL" id="KAF9613375.1"/>
    </source>
</evidence>
<evidence type="ECO:0000256" key="1">
    <source>
        <dbReference type="ARBA" id="ARBA00000900"/>
    </source>
</evidence>
<dbReference type="InterPro" id="IPR001841">
    <property type="entry name" value="Znf_RING"/>
</dbReference>
<dbReference type="Pfam" id="PF13639">
    <property type="entry name" value="zf-RING_2"/>
    <property type="match status" value="1"/>
</dbReference>
<comment type="catalytic activity">
    <reaction evidence="1">
        <text>S-ubiquitinyl-[E2 ubiquitin-conjugating enzyme]-L-cysteine + [acceptor protein]-L-lysine = [E2 ubiquitin-conjugating enzyme]-L-cysteine + N(6)-ubiquitinyl-[acceptor protein]-L-lysine.</text>
        <dbReference type="EC" id="2.3.2.27"/>
    </reaction>
</comment>
<proteinExistence type="inferred from homology"/>
<evidence type="ECO:0000256" key="17">
    <source>
        <dbReference type="SAM" id="SignalP"/>
    </source>
</evidence>
<keyword evidence="11" id="KW-0862">Zinc</keyword>
<feature type="transmembrane region" description="Helical" evidence="16">
    <location>
        <begin position="44"/>
        <end position="67"/>
    </location>
</feature>
<protein>
    <recommendedName>
        <fullName evidence="4">RING-type E3 ubiquitin transferase</fullName>
        <ecNumber evidence="4">2.3.2.27</ecNumber>
    </recommendedName>
</protein>
<evidence type="ECO:0000256" key="4">
    <source>
        <dbReference type="ARBA" id="ARBA00012483"/>
    </source>
</evidence>
<dbReference type="FunFam" id="3.30.40.10:FF:000285">
    <property type="entry name" value="RING-H2 finger protein ATL43"/>
    <property type="match status" value="1"/>
</dbReference>
<evidence type="ECO:0000256" key="3">
    <source>
        <dbReference type="ARBA" id="ARBA00004906"/>
    </source>
</evidence>
<dbReference type="GO" id="GO:0061630">
    <property type="term" value="F:ubiquitin protein ligase activity"/>
    <property type="evidence" value="ECO:0007669"/>
    <property type="project" value="UniProtKB-EC"/>
</dbReference>
<dbReference type="EMBL" id="JADFTS010000003">
    <property type="protein sequence ID" value="KAF9613375.1"/>
    <property type="molecule type" value="Genomic_DNA"/>
</dbReference>
<accession>A0A835LZJ4</accession>
<evidence type="ECO:0000256" key="8">
    <source>
        <dbReference type="ARBA" id="ARBA00022729"/>
    </source>
</evidence>
<evidence type="ECO:0000256" key="12">
    <source>
        <dbReference type="ARBA" id="ARBA00022989"/>
    </source>
</evidence>
<evidence type="ECO:0000256" key="6">
    <source>
        <dbReference type="ARBA" id="ARBA00022692"/>
    </source>
</evidence>
<feature type="domain" description="RING-type" evidence="18">
    <location>
        <begin position="125"/>
        <end position="167"/>
    </location>
</feature>
<evidence type="ECO:0000256" key="9">
    <source>
        <dbReference type="ARBA" id="ARBA00022771"/>
    </source>
</evidence>
<comment type="subcellular location">
    <subcellularLocation>
        <location evidence="2">Membrane</location>
        <topology evidence="2">Single-pass membrane protein</topology>
    </subcellularLocation>
</comment>
<comment type="similarity">
    <text evidence="14">Belongs to the RING-type zinc finger family. ATL subfamily.</text>
</comment>
<dbReference type="Proteomes" id="UP000631114">
    <property type="component" value="Unassembled WGS sequence"/>
</dbReference>
<evidence type="ECO:0000313" key="20">
    <source>
        <dbReference type="Proteomes" id="UP000631114"/>
    </source>
</evidence>
<feature type="chain" id="PRO_5032984775" description="RING-type E3 ubiquitin transferase" evidence="17">
    <location>
        <begin position="21"/>
        <end position="431"/>
    </location>
</feature>
<evidence type="ECO:0000256" key="2">
    <source>
        <dbReference type="ARBA" id="ARBA00004167"/>
    </source>
</evidence>
<dbReference type="PROSITE" id="PS50089">
    <property type="entry name" value="ZF_RING_2"/>
    <property type="match status" value="1"/>
</dbReference>
<reference evidence="19 20" key="1">
    <citation type="submission" date="2020-10" db="EMBL/GenBank/DDBJ databases">
        <title>The Coptis chinensis genome and diversification of protoberbering-type alkaloids.</title>
        <authorList>
            <person name="Wang B."/>
            <person name="Shu S."/>
            <person name="Song C."/>
            <person name="Liu Y."/>
        </authorList>
    </citation>
    <scope>NUCLEOTIDE SEQUENCE [LARGE SCALE GENOMIC DNA]</scope>
    <source>
        <strain evidence="19">HL-2020</strain>
        <tissue evidence="19">Leaf</tissue>
    </source>
</reference>
<dbReference type="SUPFAM" id="SSF57850">
    <property type="entry name" value="RING/U-box"/>
    <property type="match status" value="1"/>
</dbReference>
<dbReference type="SMART" id="SM00184">
    <property type="entry name" value="RING"/>
    <property type="match status" value="1"/>
</dbReference>